<comment type="similarity">
    <text evidence="1">Belongs to the class-A beta-lactamase family.</text>
</comment>
<dbReference type="InterPro" id="IPR001466">
    <property type="entry name" value="Beta-lactam-related"/>
</dbReference>
<dbReference type="KEGG" id="psco:LY89DRAFT_745349"/>
<evidence type="ECO:0000313" key="5">
    <source>
        <dbReference type="Proteomes" id="UP000070700"/>
    </source>
</evidence>
<dbReference type="Gene3D" id="3.40.710.10">
    <property type="entry name" value="DD-peptidase/beta-lactamase superfamily"/>
    <property type="match status" value="1"/>
</dbReference>
<sequence length="404" mass="44384">MEAFERALASGTAKDGRAARVSHGIIVAAVDKSGEYIYKNASGLVSLHPDSPPVQFDNELVMASCTKLITTIAALQCVERGLIGLDESIDKHLPELANSQVITYDSKSEKESFTLAPAKTQVTLRQLLNHSSGLAYDLGEPALEAWRKSRGETPLSLWAPVVPAFSTPLLFEPGTQWAYGSGIDWVGLLICRLAQRMSLENYLIDNIFAPLNMVSTTFHLWYKPEICQKFLQPAYRLPDGSLIPGILPYPHPPADEYGGNGLLSSMPDYMKVLGDIIKDSPVLLKKETVELMFSPQFEEGSGALQHLKNNQTLFENSAGGHIGNHAINFGLGALFFTQQMPLTGAPPGTLAWGGLPNMMWFANREKGVAGFYATQLIPQSDFRNTKLAALFQRSLWKMVNKQDQ</sequence>
<dbReference type="Proteomes" id="UP000070700">
    <property type="component" value="Unassembled WGS sequence"/>
</dbReference>
<keyword evidence="5" id="KW-1185">Reference proteome</keyword>
<name>A0A194XXE5_MOLSC</name>
<reference evidence="4 5" key="1">
    <citation type="submission" date="2015-10" db="EMBL/GenBank/DDBJ databases">
        <title>Full genome of DAOMC 229536 Phialocephala scopiformis, a fungal endophyte of spruce producing the potent anti-insectan compound rugulosin.</title>
        <authorList>
            <consortium name="DOE Joint Genome Institute"/>
            <person name="Walker A.K."/>
            <person name="Frasz S.L."/>
            <person name="Seifert K.A."/>
            <person name="Miller J.D."/>
            <person name="Mondo S.J."/>
            <person name="Labutti K."/>
            <person name="Lipzen A."/>
            <person name="Dockter R."/>
            <person name="Kennedy M."/>
            <person name="Grigoriev I.V."/>
            <person name="Spatafora J.W."/>
        </authorList>
    </citation>
    <scope>NUCLEOTIDE SEQUENCE [LARGE SCALE GENOMIC DNA]</scope>
    <source>
        <strain evidence="4 5">CBS 120377</strain>
    </source>
</reference>
<dbReference type="Pfam" id="PF00144">
    <property type="entry name" value="Beta-lactamase"/>
    <property type="match status" value="1"/>
</dbReference>
<dbReference type="EMBL" id="KQ947404">
    <property type="protein sequence ID" value="KUJ24462.1"/>
    <property type="molecule type" value="Genomic_DNA"/>
</dbReference>
<protein>
    <submittedName>
        <fullName evidence="4">Beta-lactamase class C and other penicillin binding protein</fullName>
    </submittedName>
</protein>
<gene>
    <name evidence="4" type="ORF">LY89DRAFT_745349</name>
</gene>
<evidence type="ECO:0000313" key="4">
    <source>
        <dbReference type="EMBL" id="KUJ24462.1"/>
    </source>
</evidence>
<feature type="domain" description="Beta-lactamase-related" evidence="3">
    <location>
        <begin position="27"/>
        <end position="385"/>
    </location>
</feature>
<proteinExistence type="inferred from homology"/>
<evidence type="ECO:0000256" key="2">
    <source>
        <dbReference type="ARBA" id="ARBA00022801"/>
    </source>
</evidence>
<dbReference type="OrthoDB" id="428260at2759"/>
<dbReference type="GeneID" id="28830786"/>
<evidence type="ECO:0000256" key="1">
    <source>
        <dbReference type="ARBA" id="ARBA00009009"/>
    </source>
</evidence>
<organism evidence="4 5">
    <name type="scientific">Mollisia scopiformis</name>
    <name type="common">Conifer needle endophyte fungus</name>
    <name type="synonym">Phialocephala scopiformis</name>
    <dbReference type="NCBI Taxonomy" id="149040"/>
    <lineage>
        <taxon>Eukaryota</taxon>
        <taxon>Fungi</taxon>
        <taxon>Dikarya</taxon>
        <taxon>Ascomycota</taxon>
        <taxon>Pezizomycotina</taxon>
        <taxon>Leotiomycetes</taxon>
        <taxon>Helotiales</taxon>
        <taxon>Mollisiaceae</taxon>
        <taxon>Mollisia</taxon>
    </lineage>
</organism>
<evidence type="ECO:0000259" key="3">
    <source>
        <dbReference type="Pfam" id="PF00144"/>
    </source>
</evidence>
<dbReference type="SUPFAM" id="SSF56601">
    <property type="entry name" value="beta-lactamase/transpeptidase-like"/>
    <property type="match status" value="1"/>
</dbReference>
<keyword evidence="2" id="KW-0378">Hydrolase</keyword>
<dbReference type="PANTHER" id="PTHR43283">
    <property type="entry name" value="BETA-LACTAMASE-RELATED"/>
    <property type="match status" value="1"/>
</dbReference>
<dbReference type="AlphaFoldDB" id="A0A194XXE5"/>
<accession>A0A194XXE5</accession>
<dbReference type="RefSeq" id="XP_018078817.1">
    <property type="nucleotide sequence ID" value="XM_018221060.1"/>
</dbReference>
<dbReference type="InParanoid" id="A0A194XXE5"/>
<dbReference type="GO" id="GO:0016787">
    <property type="term" value="F:hydrolase activity"/>
    <property type="evidence" value="ECO:0007669"/>
    <property type="project" value="UniProtKB-KW"/>
</dbReference>
<dbReference type="InterPro" id="IPR012338">
    <property type="entry name" value="Beta-lactam/transpept-like"/>
</dbReference>
<dbReference type="InterPro" id="IPR050789">
    <property type="entry name" value="Diverse_Enzym_Activities"/>
</dbReference>
<dbReference type="PANTHER" id="PTHR43283:SF17">
    <property type="entry name" value="(LOVD), PUTATIVE (AFU_ORTHOLOGUE AFUA_5G00920)-RELATED"/>
    <property type="match status" value="1"/>
</dbReference>